<sequence length="87" mass="8714">MGSAAAVVIVLATSAARVEGSIECVFEGCAHESATLASSTSPSSSSLVVVVAVVGMVCARNVGALRVRAFASSAGQPNHTKPGFKFF</sequence>
<dbReference type="AlphaFoldDB" id="A0A2M4CAT8"/>
<evidence type="ECO:0000313" key="2">
    <source>
        <dbReference type="EMBL" id="MBW62251.1"/>
    </source>
</evidence>
<keyword evidence="1" id="KW-0732">Signal</keyword>
<accession>A0A2M4CAT8</accession>
<dbReference type="EMBL" id="GGFJ01013110">
    <property type="protein sequence ID" value="MBW62251.1"/>
    <property type="molecule type" value="Transcribed_RNA"/>
</dbReference>
<reference evidence="2" key="1">
    <citation type="submission" date="2018-01" db="EMBL/GenBank/DDBJ databases">
        <title>An insight into the sialome of Amazonian anophelines.</title>
        <authorList>
            <person name="Ribeiro J.M."/>
            <person name="Scarpassa V."/>
            <person name="Calvo E."/>
        </authorList>
    </citation>
    <scope>NUCLEOTIDE SEQUENCE</scope>
    <source>
        <tissue evidence="2">Salivary glands</tissue>
    </source>
</reference>
<name>A0A2M4CAT8_9DIPT</name>
<evidence type="ECO:0000256" key="1">
    <source>
        <dbReference type="SAM" id="SignalP"/>
    </source>
</evidence>
<protein>
    <submittedName>
        <fullName evidence="2">Putative secreted protein</fullName>
    </submittedName>
</protein>
<organism evidence="2">
    <name type="scientific">Anopheles marajoara</name>
    <dbReference type="NCBI Taxonomy" id="58244"/>
    <lineage>
        <taxon>Eukaryota</taxon>
        <taxon>Metazoa</taxon>
        <taxon>Ecdysozoa</taxon>
        <taxon>Arthropoda</taxon>
        <taxon>Hexapoda</taxon>
        <taxon>Insecta</taxon>
        <taxon>Pterygota</taxon>
        <taxon>Neoptera</taxon>
        <taxon>Endopterygota</taxon>
        <taxon>Diptera</taxon>
        <taxon>Nematocera</taxon>
        <taxon>Culicoidea</taxon>
        <taxon>Culicidae</taxon>
        <taxon>Anophelinae</taxon>
        <taxon>Anopheles</taxon>
    </lineage>
</organism>
<proteinExistence type="predicted"/>
<feature type="signal peptide" evidence="1">
    <location>
        <begin position="1"/>
        <end position="20"/>
    </location>
</feature>
<feature type="chain" id="PRO_5014895470" evidence="1">
    <location>
        <begin position="21"/>
        <end position="87"/>
    </location>
</feature>